<name>A0AAW0FAA9_9APHY</name>
<feature type="transmembrane region" description="Helical" evidence="7">
    <location>
        <begin position="364"/>
        <end position="382"/>
    </location>
</feature>
<dbReference type="AlphaFoldDB" id="A0AAW0FAA9"/>
<dbReference type="Pfam" id="PF07690">
    <property type="entry name" value="MFS_1"/>
    <property type="match status" value="1"/>
</dbReference>
<comment type="caution">
    <text evidence="9">The sequence shown here is derived from an EMBL/GenBank/DDBJ whole genome shotgun (WGS) entry which is preliminary data.</text>
</comment>
<feature type="transmembrane region" description="Helical" evidence="7">
    <location>
        <begin position="231"/>
        <end position="251"/>
    </location>
</feature>
<dbReference type="GO" id="GO:0022857">
    <property type="term" value="F:transmembrane transporter activity"/>
    <property type="evidence" value="ECO:0007669"/>
    <property type="project" value="InterPro"/>
</dbReference>
<feature type="transmembrane region" description="Helical" evidence="7">
    <location>
        <begin position="338"/>
        <end position="358"/>
    </location>
</feature>
<evidence type="ECO:0000256" key="6">
    <source>
        <dbReference type="SAM" id="MobiDB-lite"/>
    </source>
</evidence>
<organism evidence="9 10">
    <name type="scientific">Cerrena zonata</name>
    <dbReference type="NCBI Taxonomy" id="2478898"/>
    <lineage>
        <taxon>Eukaryota</taxon>
        <taxon>Fungi</taxon>
        <taxon>Dikarya</taxon>
        <taxon>Basidiomycota</taxon>
        <taxon>Agaricomycotina</taxon>
        <taxon>Agaricomycetes</taxon>
        <taxon>Polyporales</taxon>
        <taxon>Cerrenaceae</taxon>
        <taxon>Cerrena</taxon>
    </lineage>
</organism>
<reference evidence="9 10" key="1">
    <citation type="submission" date="2022-09" db="EMBL/GenBank/DDBJ databases">
        <authorList>
            <person name="Palmer J.M."/>
        </authorList>
    </citation>
    <scope>NUCLEOTIDE SEQUENCE [LARGE SCALE GENOMIC DNA]</scope>
    <source>
        <strain evidence="9 10">DSM 7382</strain>
    </source>
</reference>
<dbReference type="Proteomes" id="UP001385951">
    <property type="component" value="Unassembled WGS sequence"/>
</dbReference>
<protein>
    <recommendedName>
        <fullName evidence="8">Major facilitator superfamily (MFS) profile domain-containing protein</fullName>
    </recommendedName>
</protein>
<feature type="transmembrane region" description="Helical" evidence="7">
    <location>
        <begin position="423"/>
        <end position="440"/>
    </location>
</feature>
<evidence type="ECO:0000259" key="8">
    <source>
        <dbReference type="PROSITE" id="PS50850"/>
    </source>
</evidence>
<feature type="transmembrane region" description="Helical" evidence="7">
    <location>
        <begin position="137"/>
        <end position="155"/>
    </location>
</feature>
<feature type="transmembrane region" description="Helical" evidence="7">
    <location>
        <begin position="197"/>
        <end position="219"/>
    </location>
</feature>
<keyword evidence="10" id="KW-1185">Reference proteome</keyword>
<keyword evidence="2" id="KW-0813">Transport</keyword>
<feature type="transmembrane region" description="Helical" evidence="7">
    <location>
        <begin position="460"/>
        <end position="479"/>
    </location>
</feature>
<feature type="compositionally biased region" description="Basic and acidic residues" evidence="6">
    <location>
        <begin position="34"/>
        <end position="49"/>
    </location>
</feature>
<feature type="transmembrane region" description="Helical" evidence="7">
    <location>
        <begin position="167"/>
        <end position="185"/>
    </location>
</feature>
<keyword evidence="4 7" id="KW-1133">Transmembrane helix</keyword>
<evidence type="ECO:0000256" key="7">
    <source>
        <dbReference type="SAM" id="Phobius"/>
    </source>
</evidence>
<proteinExistence type="predicted"/>
<dbReference type="PANTHER" id="PTHR43791">
    <property type="entry name" value="PERMEASE-RELATED"/>
    <property type="match status" value="1"/>
</dbReference>
<dbReference type="InterPro" id="IPR011701">
    <property type="entry name" value="MFS"/>
</dbReference>
<sequence length="514" mass="56482">MERYLNDAYIPTAPDLTDRTSSLLASMSQEKVDLHDSKAESLRDLRTPEDDSSSLSSEETKALLRRIDLRLMPIMMACWTLQFIDKVVLNYANIMGLQKDTGLKGDQFAWLATGFFIAFSIFQLPGMYILARTPVNLFLPCLLLLCGIAVACTAACKNFPSLMTVRVFLAIGESGLGTSLSLVTMKWYTRKEASKRYGIWYCGLGIGQILGGIMSFGFQHVRRGSFGSWRGMFLATAMINLLVAAWTFLALPDNPTTAKFLTPKERAFLTRRLLMENKYVVTANRFDISQIVSTLKSDSTIWLIFLICAACVLQSGAVTSFSATIIAGFGYNSKEAALLNMPSGVVSIISSLVATWFIESNVPMSLAILLLVVPSVTGASLLSFAKAKAALLAGIWLINVVTPILIVATAWAQANCAGHTKRVFYNAVTMVAFGVANICAPQTYRAKDAPNYWPAKVTMVVATASCGLFTLMLLGVYVVRNRKQRSTPPEYDTKDDINGNEKTDLELPGFRYVY</sequence>
<gene>
    <name evidence="9" type="ORF">QCA50_019777</name>
</gene>
<dbReference type="EMBL" id="JASBNA010000092">
    <property type="protein sequence ID" value="KAK7677276.1"/>
    <property type="molecule type" value="Genomic_DNA"/>
</dbReference>
<keyword evidence="5 7" id="KW-0472">Membrane</keyword>
<evidence type="ECO:0000256" key="5">
    <source>
        <dbReference type="ARBA" id="ARBA00023136"/>
    </source>
</evidence>
<evidence type="ECO:0000256" key="3">
    <source>
        <dbReference type="ARBA" id="ARBA00022692"/>
    </source>
</evidence>
<dbReference type="PROSITE" id="PS50850">
    <property type="entry name" value="MFS"/>
    <property type="match status" value="1"/>
</dbReference>
<evidence type="ECO:0000313" key="10">
    <source>
        <dbReference type="Proteomes" id="UP001385951"/>
    </source>
</evidence>
<accession>A0AAW0FAA9</accession>
<keyword evidence="3 7" id="KW-0812">Transmembrane</keyword>
<feature type="transmembrane region" description="Helical" evidence="7">
    <location>
        <begin position="108"/>
        <end position="131"/>
    </location>
</feature>
<evidence type="ECO:0000256" key="1">
    <source>
        <dbReference type="ARBA" id="ARBA00004141"/>
    </source>
</evidence>
<dbReference type="PANTHER" id="PTHR43791:SF40">
    <property type="entry name" value="THIAMINE PATHWAY TRANSPORTER THI73"/>
    <property type="match status" value="1"/>
</dbReference>
<comment type="subcellular location">
    <subcellularLocation>
        <location evidence="1">Membrane</location>
        <topology evidence="1">Multi-pass membrane protein</topology>
    </subcellularLocation>
</comment>
<feature type="domain" description="Major facilitator superfamily (MFS) profile" evidence="8">
    <location>
        <begin position="71"/>
        <end position="514"/>
    </location>
</feature>
<dbReference type="InterPro" id="IPR020846">
    <property type="entry name" value="MFS_dom"/>
</dbReference>
<evidence type="ECO:0000313" key="9">
    <source>
        <dbReference type="EMBL" id="KAK7677276.1"/>
    </source>
</evidence>
<feature type="transmembrane region" description="Helical" evidence="7">
    <location>
        <begin position="301"/>
        <end position="326"/>
    </location>
</feature>
<evidence type="ECO:0000256" key="4">
    <source>
        <dbReference type="ARBA" id="ARBA00022989"/>
    </source>
</evidence>
<dbReference type="SUPFAM" id="SSF103473">
    <property type="entry name" value="MFS general substrate transporter"/>
    <property type="match status" value="1"/>
</dbReference>
<dbReference type="InterPro" id="IPR036259">
    <property type="entry name" value="MFS_trans_sf"/>
</dbReference>
<dbReference type="GO" id="GO:0016020">
    <property type="term" value="C:membrane"/>
    <property type="evidence" value="ECO:0007669"/>
    <property type="project" value="UniProtKB-SubCell"/>
</dbReference>
<dbReference type="Gene3D" id="1.20.1250.20">
    <property type="entry name" value="MFS general substrate transporter like domains"/>
    <property type="match status" value="1"/>
</dbReference>
<feature type="region of interest" description="Disordered" evidence="6">
    <location>
        <begin position="34"/>
        <end position="57"/>
    </location>
</feature>
<feature type="transmembrane region" description="Helical" evidence="7">
    <location>
        <begin position="389"/>
        <end position="411"/>
    </location>
</feature>
<evidence type="ECO:0000256" key="2">
    <source>
        <dbReference type="ARBA" id="ARBA00022448"/>
    </source>
</evidence>